<proteinExistence type="inferred from homology"/>
<comment type="cofactor">
    <cofactor evidence="1">
        <name>Mg(2+)</name>
        <dbReference type="ChEBI" id="CHEBI:18420"/>
    </cofactor>
</comment>
<keyword evidence="3" id="KW-0479">Metal-binding</keyword>
<dbReference type="InterPro" id="IPR015813">
    <property type="entry name" value="Pyrv/PenolPyrv_kinase-like_dom"/>
</dbReference>
<dbReference type="InterPro" id="IPR040442">
    <property type="entry name" value="Pyrv_kinase-like_dom_sf"/>
</dbReference>
<keyword evidence="7" id="KW-1185">Reference proteome</keyword>
<dbReference type="EMBL" id="JAWJEJ010000001">
    <property type="protein sequence ID" value="MDV3456411.1"/>
    <property type="molecule type" value="Genomic_DNA"/>
</dbReference>
<dbReference type="RefSeq" id="WP_317225597.1">
    <property type="nucleotide sequence ID" value="NZ_JAWJEJ010000001.1"/>
</dbReference>
<comment type="caution">
    <text evidence="6">The sequence shown here is derived from an EMBL/GenBank/DDBJ whole genome shotgun (WGS) entry which is preliminary data.</text>
</comment>
<dbReference type="PANTHER" id="PTHR32308:SF10">
    <property type="entry name" value="CITRATE LYASE SUBUNIT BETA"/>
    <property type="match status" value="1"/>
</dbReference>
<dbReference type="Proteomes" id="UP001273531">
    <property type="component" value="Unassembled WGS sequence"/>
</dbReference>
<dbReference type="PIRSF" id="PIRSF015582">
    <property type="entry name" value="Cit_lyase_B"/>
    <property type="match status" value="1"/>
</dbReference>
<evidence type="ECO:0000313" key="7">
    <source>
        <dbReference type="Proteomes" id="UP001273531"/>
    </source>
</evidence>
<reference evidence="6 7" key="1">
    <citation type="submission" date="2023-10" db="EMBL/GenBank/DDBJ databases">
        <title>Sphingomonas sp. HF-S4 16S ribosomal RNA gene Genome sequencing and assembly.</title>
        <authorList>
            <person name="Lee H."/>
        </authorList>
    </citation>
    <scope>NUCLEOTIDE SEQUENCE [LARGE SCALE GENOMIC DNA]</scope>
    <source>
        <strain evidence="6 7">HF-S4</strain>
    </source>
</reference>
<evidence type="ECO:0000256" key="2">
    <source>
        <dbReference type="ARBA" id="ARBA00005568"/>
    </source>
</evidence>
<gene>
    <name evidence="6" type="ORF">RZN05_05400</name>
</gene>
<evidence type="ECO:0000256" key="3">
    <source>
        <dbReference type="ARBA" id="ARBA00022723"/>
    </source>
</evidence>
<dbReference type="GO" id="GO:0016829">
    <property type="term" value="F:lyase activity"/>
    <property type="evidence" value="ECO:0007669"/>
    <property type="project" value="UniProtKB-KW"/>
</dbReference>
<dbReference type="InterPro" id="IPR005000">
    <property type="entry name" value="Aldolase/citrate-lyase_domain"/>
</dbReference>
<keyword evidence="6" id="KW-0456">Lyase</keyword>
<dbReference type="Pfam" id="PF03328">
    <property type="entry name" value="HpcH_HpaI"/>
    <property type="match status" value="1"/>
</dbReference>
<evidence type="ECO:0000313" key="6">
    <source>
        <dbReference type="EMBL" id="MDV3456411.1"/>
    </source>
</evidence>
<evidence type="ECO:0000256" key="1">
    <source>
        <dbReference type="ARBA" id="ARBA00001946"/>
    </source>
</evidence>
<evidence type="ECO:0000256" key="4">
    <source>
        <dbReference type="ARBA" id="ARBA00022842"/>
    </source>
</evidence>
<dbReference type="InterPro" id="IPR011206">
    <property type="entry name" value="Citrate_lyase_beta/mcl1/mcl2"/>
</dbReference>
<organism evidence="6 7">
    <name type="scientific">Sphingomonas agrestis</name>
    <dbReference type="NCBI Taxonomy" id="3080540"/>
    <lineage>
        <taxon>Bacteria</taxon>
        <taxon>Pseudomonadati</taxon>
        <taxon>Pseudomonadota</taxon>
        <taxon>Alphaproteobacteria</taxon>
        <taxon>Sphingomonadales</taxon>
        <taxon>Sphingomonadaceae</taxon>
        <taxon>Sphingomonas</taxon>
    </lineage>
</organism>
<dbReference type="SUPFAM" id="SSF51621">
    <property type="entry name" value="Phosphoenolpyruvate/pyruvate domain"/>
    <property type="match status" value="1"/>
</dbReference>
<dbReference type="Gene3D" id="3.20.20.60">
    <property type="entry name" value="Phosphoenolpyruvate-binding domains"/>
    <property type="match status" value="1"/>
</dbReference>
<comment type="similarity">
    <text evidence="2">Belongs to the HpcH/HpaI aldolase family.</text>
</comment>
<accession>A0ABU3Y4T7</accession>
<name>A0ABU3Y4T7_9SPHN</name>
<protein>
    <submittedName>
        <fullName evidence="6">CoA ester lyase</fullName>
    </submittedName>
</protein>
<feature type="domain" description="HpcH/HpaI aldolase/citrate lyase" evidence="5">
    <location>
        <begin position="9"/>
        <end position="212"/>
    </location>
</feature>
<keyword evidence="4" id="KW-0460">Magnesium</keyword>
<sequence>MTTARLAPRTALFLPASNPRAVAKARGLDTDMIILDLEDAVRDDAKAEARAAAVAAMAEGFGERLTAIRINGVESREHAADLAAAAVAKCDFIVVPKVEDAGNAAAIAEAIGKPLLAMIETPRGVLEAVRIAAVPGVGGLLAGANDLRAALGIPTGREGLTLSLQAIVLAARAHDIWALDGVFNALDDAEGLAAECRHGRALGFDGKSLIHPNQIQVATQAFGPSEAELADAHALVAAATGGAERFEGRMIEAMHVAQARALIERQGL</sequence>
<dbReference type="PANTHER" id="PTHR32308">
    <property type="entry name" value="LYASE BETA SUBUNIT, PUTATIVE (AFU_ORTHOLOGUE AFUA_4G13030)-RELATED"/>
    <property type="match status" value="1"/>
</dbReference>
<evidence type="ECO:0000259" key="5">
    <source>
        <dbReference type="Pfam" id="PF03328"/>
    </source>
</evidence>